<sequence length="94" mass="10950">MGGMNALHVPRVGDMELYEFSKCPAKQRNAVICTQNQRKTWQRHKGNICFTHHRFHSLSFRDINTVVRTREAFHAAEAHAPEIDFYFSVFLLST</sequence>
<organism evidence="1 2">
    <name type="scientific">Xenopus laevis</name>
    <name type="common">African clawed frog</name>
    <dbReference type="NCBI Taxonomy" id="8355"/>
    <lineage>
        <taxon>Eukaryota</taxon>
        <taxon>Metazoa</taxon>
        <taxon>Chordata</taxon>
        <taxon>Craniata</taxon>
        <taxon>Vertebrata</taxon>
        <taxon>Euteleostomi</taxon>
        <taxon>Amphibia</taxon>
        <taxon>Batrachia</taxon>
        <taxon>Anura</taxon>
        <taxon>Pipoidea</taxon>
        <taxon>Pipidae</taxon>
        <taxon>Xenopodinae</taxon>
        <taxon>Xenopus</taxon>
        <taxon>Xenopus</taxon>
    </lineage>
</organism>
<accession>A0A974H2C6</accession>
<dbReference type="Proteomes" id="UP000694892">
    <property type="component" value="Chromosome 9_10L"/>
</dbReference>
<gene>
    <name evidence="1" type="ORF">XELAEV_18043424mg</name>
</gene>
<name>A0A974H2C6_XENLA</name>
<dbReference type="EMBL" id="CM004482">
    <property type="protein sequence ID" value="OCT62344.1"/>
    <property type="molecule type" value="Genomic_DNA"/>
</dbReference>
<dbReference type="AlphaFoldDB" id="A0A974H2C6"/>
<reference evidence="2" key="1">
    <citation type="journal article" date="2016" name="Nature">
        <title>Genome evolution in the allotetraploid frog Xenopus laevis.</title>
        <authorList>
            <person name="Session A.M."/>
            <person name="Uno Y."/>
            <person name="Kwon T."/>
            <person name="Chapman J.A."/>
            <person name="Toyoda A."/>
            <person name="Takahashi S."/>
            <person name="Fukui A."/>
            <person name="Hikosaka A."/>
            <person name="Suzuki A."/>
            <person name="Kondo M."/>
            <person name="van Heeringen S.J."/>
            <person name="Quigley I."/>
            <person name="Heinz S."/>
            <person name="Ogino H."/>
            <person name="Ochi H."/>
            <person name="Hellsten U."/>
            <person name="Lyons J.B."/>
            <person name="Simakov O."/>
            <person name="Putnam N."/>
            <person name="Stites J."/>
            <person name="Kuroki Y."/>
            <person name="Tanaka T."/>
            <person name="Michiue T."/>
            <person name="Watanabe M."/>
            <person name="Bogdanovic O."/>
            <person name="Lister R."/>
            <person name="Georgiou G."/>
            <person name="Paranjpe S.S."/>
            <person name="van Kruijsbergen I."/>
            <person name="Shu S."/>
            <person name="Carlson J."/>
            <person name="Kinoshita T."/>
            <person name="Ohta Y."/>
            <person name="Mawaribuchi S."/>
            <person name="Jenkins J."/>
            <person name="Grimwood J."/>
            <person name="Schmutz J."/>
            <person name="Mitros T."/>
            <person name="Mozaffari S.V."/>
            <person name="Suzuki Y."/>
            <person name="Haramoto Y."/>
            <person name="Yamamoto T.S."/>
            <person name="Takagi C."/>
            <person name="Heald R."/>
            <person name="Miller K."/>
            <person name="Haudenschild C."/>
            <person name="Kitzman J."/>
            <person name="Nakayama T."/>
            <person name="Izutsu Y."/>
            <person name="Robert J."/>
            <person name="Fortriede J."/>
            <person name="Burns K."/>
            <person name="Lotay V."/>
            <person name="Karimi K."/>
            <person name="Yasuoka Y."/>
            <person name="Dichmann D.S."/>
            <person name="Flajnik M.F."/>
            <person name="Houston D.W."/>
            <person name="Shendure J."/>
            <person name="DuPasquier L."/>
            <person name="Vize P.D."/>
            <person name="Zorn A.M."/>
            <person name="Ito M."/>
            <person name="Marcotte E.M."/>
            <person name="Wallingford J.B."/>
            <person name="Ito Y."/>
            <person name="Asashima M."/>
            <person name="Ueno N."/>
            <person name="Matsuda Y."/>
            <person name="Veenstra G.J."/>
            <person name="Fujiyama A."/>
            <person name="Harland R.M."/>
            <person name="Taira M."/>
            <person name="Rokhsar D.S."/>
        </authorList>
    </citation>
    <scope>NUCLEOTIDE SEQUENCE [LARGE SCALE GENOMIC DNA]</scope>
    <source>
        <strain evidence="2">J</strain>
    </source>
</reference>
<evidence type="ECO:0000313" key="2">
    <source>
        <dbReference type="Proteomes" id="UP000694892"/>
    </source>
</evidence>
<proteinExistence type="predicted"/>
<evidence type="ECO:0000313" key="1">
    <source>
        <dbReference type="EMBL" id="OCT62344.1"/>
    </source>
</evidence>
<protein>
    <submittedName>
        <fullName evidence="1">Uncharacterized protein</fullName>
    </submittedName>
</protein>